<keyword evidence="3" id="KW-1185">Reference proteome</keyword>
<dbReference type="InterPro" id="IPR055411">
    <property type="entry name" value="LRR_FXL15/At3g58940/PEG3-like"/>
</dbReference>
<feature type="domain" description="F-box" evidence="1">
    <location>
        <begin position="458"/>
        <end position="506"/>
    </location>
</feature>
<dbReference type="PANTHER" id="PTHR31293:SF12">
    <property type="entry name" value="RNI-LIKE SUPERFAMILY PROTEIN"/>
    <property type="match status" value="1"/>
</dbReference>
<dbReference type="InterPro" id="IPR013103">
    <property type="entry name" value="RVT_2"/>
</dbReference>
<protein>
    <submittedName>
        <fullName evidence="2">Reverse transcriptase RNA-dependent DNA polymerase</fullName>
    </submittedName>
</protein>
<evidence type="ECO:0000313" key="3">
    <source>
        <dbReference type="Proteomes" id="UP000694251"/>
    </source>
</evidence>
<dbReference type="SMART" id="SM00256">
    <property type="entry name" value="FBOX"/>
    <property type="match status" value="1"/>
</dbReference>
<proteinExistence type="predicted"/>
<evidence type="ECO:0000313" key="2">
    <source>
        <dbReference type="EMBL" id="KAG7633148.1"/>
    </source>
</evidence>
<dbReference type="SMART" id="SM00579">
    <property type="entry name" value="FBD"/>
    <property type="match status" value="2"/>
</dbReference>
<keyword evidence="2" id="KW-0808">Transferase</keyword>
<accession>A0A8T2FA94</accession>
<gene>
    <name evidence="2" type="ORF">ISN44_As03g033910</name>
</gene>
<name>A0A8T2FA94_ARASU</name>
<dbReference type="Pfam" id="PF07727">
    <property type="entry name" value="RVT_2"/>
    <property type="match status" value="1"/>
</dbReference>
<organism evidence="2 3">
    <name type="scientific">Arabidopsis suecica</name>
    <name type="common">Swedish thale-cress</name>
    <name type="synonym">Cardaminopsis suecica</name>
    <dbReference type="NCBI Taxonomy" id="45249"/>
    <lineage>
        <taxon>Eukaryota</taxon>
        <taxon>Viridiplantae</taxon>
        <taxon>Streptophyta</taxon>
        <taxon>Embryophyta</taxon>
        <taxon>Tracheophyta</taxon>
        <taxon>Spermatophyta</taxon>
        <taxon>Magnoliopsida</taxon>
        <taxon>eudicotyledons</taxon>
        <taxon>Gunneridae</taxon>
        <taxon>Pentapetalae</taxon>
        <taxon>rosids</taxon>
        <taxon>malvids</taxon>
        <taxon>Brassicales</taxon>
        <taxon>Brassicaceae</taxon>
        <taxon>Camelineae</taxon>
        <taxon>Arabidopsis</taxon>
    </lineage>
</organism>
<dbReference type="OrthoDB" id="1080284at2759"/>
<keyword evidence="2" id="KW-0695">RNA-directed DNA polymerase</keyword>
<dbReference type="InterPro" id="IPR055294">
    <property type="entry name" value="FBL60-like"/>
</dbReference>
<reference evidence="2 3" key="1">
    <citation type="submission" date="2020-12" db="EMBL/GenBank/DDBJ databases">
        <title>Concerted genomic and epigenomic changes stabilize Arabidopsis allopolyploids.</title>
        <authorList>
            <person name="Chen Z."/>
        </authorList>
    </citation>
    <scope>NUCLEOTIDE SEQUENCE [LARGE SCALE GENOMIC DNA]</scope>
    <source>
        <strain evidence="2">As9502</strain>
        <tissue evidence="2">Leaf</tissue>
    </source>
</reference>
<comment type="caution">
    <text evidence="2">The sequence shown here is derived from an EMBL/GenBank/DDBJ whole genome shotgun (WGS) entry which is preliminary data.</text>
</comment>
<dbReference type="Pfam" id="PF00646">
    <property type="entry name" value="F-box"/>
    <property type="match status" value="1"/>
</dbReference>
<dbReference type="InterPro" id="IPR001810">
    <property type="entry name" value="F-box_dom"/>
</dbReference>
<evidence type="ECO:0000259" key="1">
    <source>
        <dbReference type="PROSITE" id="PS50181"/>
    </source>
</evidence>
<dbReference type="InterPro" id="IPR053781">
    <property type="entry name" value="F-box_AtFBL13-like"/>
</dbReference>
<sequence length="1089" mass="124121">MLLAIVANQDLELEQLDVKTAFLHCILEEEIYMTQLDGFQVPGKEDHVCKLNKSLYGLKQSPRQWYKRFDSYMMELGYNRSLYDCCVYISKLKDESYVYLVLYVDDMLIAAKLMCDIQRLKDLLSAEFEMKDLRAAKKILGMEILRDRNQNKLFLSQKGYIEKVLNRFGMLSTKPVDTPFAANIHLTMFAPQSEEDKEYMSRVPYANAVGSLMYVMVCTRPDLAHAVSVVIRFMGQPGKEHWLAVKRILRYLKGTYDGGLIYAGEAPSLIEGDVDSRRSMTGYVFALGNFVISWKATLQPTVTLSTTEAEYMALTEAAKEDIWLKGLVSDMGLHQDQATVYCDSLSAICLAKDQVDHERTKHIDVRYHFLRNEKRIQVKKGEQAPNGATGPCRDIWPLKRHKAPDGASGPSGAFWLLMKHSGPDGLGLQEHLVPDGTSEAKENSGMSVCYIWLVPLVKGSMNCLPDELLVQILSFLPTKEATSTSLLSKKWRTLFTLSPNLDFDNSLLLQSKKRKWNMRNIQKSFVGFVDSTLALQGGKSIKSFSLKFKETLGDVNGEVDVNQWICNALEHGVSELHLRIDYTKRCHLPSEIFTSTKLVKLSLVTQSCFPVVPNCKSLPSLKVLFLDSIWFEVPQFLIFLTACPALEDLTIYQKPHSVGMPYHISSKTIKRLSVTYTCGYFVDYGLKLFNTPSVVDLYYSDYVRHKYPHMNLDSLAKATLDIHFLDDNAANVTELLSGIRNVKTLHLTSSTVKWKFLLPLLLERCPNLTTLVLSGLDQNWFVGFRTPPNNQVKMLSIMQYQGSERELKLISYFVLKMECLQVVKVYVSSPMNDLKKMQLTEDLLKLPKASPKLNIQVLTLVLQGCNHIKKFSRNLRVRCEDKHDLHHWTRSSLKHGVSELHLATNSVWLFVLPSKVFSSTTLVKLSLGTSSCFLSVPSDTYLPALKVLFLDSVWFDFHQFANVFFPACPALEDFAIHIKSFRRKASYSIQQNQRALSKPKNYGSLDMKQTYFIWIRIPSNNQIKMLCVMQCRGSENELEHISHFSLKMEFLEVLKVYVALTMDDTKKVELTKELLKLPISSSKLIIQVM</sequence>
<dbReference type="PANTHER" id="PTHR31293">
    <property type="entry name" value="RNI-LIKE SUPERFAMILY PROTEIN"/>
    <property type="match status" value="1"/>
</dbReference>
<dbReference type="GO" id="GO:0003964">
    <property type="term" value="F:RNA-directed DNA polymerase activity"/>
    <property type="evidence" value="ECO:0007669"/>
    <property type="project" value="UniProtKB-KW"/>
</dbReference>
<dbReference type="InterPro" id="IPR006566">
    <property type="entry name" value="FBD"/>
</dbReference>
<dbReference type="Pfam" id="PF24758">
    <property type="entry name" value="LRR_At5g56370"/>
    <property type="match status" value="2"/>
</dbReference>
<keyword evidence="2" id="KW-0548">Nucleotidyltransferase</keyword>
<dbReference type="CDD" id="cd22160">
    <property type="entry name" value="F-box_AtFBL13-like"/>
    <property type="match status" value="1"/>
</dbReference>
<dbReference type="Proteomes" id="UP000694251">
    <property type="component" value="Chromosome 3"/>
</dbReference>
<dbReference type="CDD" id="cd09272">
    <property type="entry name" value="RNase_HI_RT_Ty1"/>
    <property type="match status" value="1"/>
</dbReference>
<dbReference type="AlphaFoldDB" id="A0A8T2FA94"/>
<dbReference type="EMBL" id="JAEFBJ010000003">
    <property type="protein sequence ID" value="KAG7633148.1"/>
    <property type="molecule type" value="Genomic_DNA"/>
</dbReference>
<dbReference type="PROSITE" id="PS50181">
    <property type="entry name" value="FBOX"/>
    <property type="match status" value="1"/>
</dbReference>